<dbReference type="EMBL" id="PFOB01000057">
    <property type="protein sequence ID" value="PIZ62365.1"/>
    <property type="molecule type" value="Genomic_DNA"/>
</dbReference>
<organism evidence="1 2">
    <name type="scientific">Candidatus Roizmanbacteria bacterium CG_4_10_14_0_2_um_filter_39_13</name>
    <dbReference type="NCBI Taxonomy" id="1974825"/>
    <lineage>
        <taxon>Bacteria</taxon>
        <taxon>Candidatus Roizmaniibacteriota</taxon>
    </lineage>
</organism>
<evidence type="ECO:0000313" key="1">
    <source>
        <dbReference type="EMBL" id="PIZ62365.1"/>
    </source>
</evidence>
<comment type="caution">
    <text evidence="1">The sequence shown here is derived from an EMBL/GenBank/DDBJ whole genome shotgun (WGS) entry which is preliminary data.</text>
</comment>
<gene>
    <name evidence="1" type="ORF">COY16_04485</name>
</gene>
<proteinExistence type="predicted"/>
<sequence>MIKEGQPIPDSVREIVKYLGLENISGFDAPTCYRAEPNWVAKLLDAQYDGHIDVHCISVGIRGNRDYEANTIAVQKKPPYGEPTFLCTTGNFAGFLAYPVCRTPNQCLTQSELEEDELPWAFLSRPLLSHTSETDPDVDLSLKKYISRGVLRVGRPIEQILQSLNVPLDADIFRANIKAFTQLEAASMVQYTL</sequence>
<protein>
    <submittedName>
        <fullName evidence="1">Uncharacterized protein</fullName>
    </submittedName>
</protein>
<dbReference type="Proteomes" id="UP000228503">
    <property type="component" value="Unassembled WGS sequence"/>
</dbReference>
<accession>A0A2M7TX65</accession>
<name>A0A2M7TX65_9BACT</name>
<evidence type="ECO:0000313" key="2">
    <source>
        <dbReference type="Proteomes" id="UP000228503"/>
    </source>
</evidence>
<reference evidence="2" key="1">
    <citation type="submission" date="2017-09" db="EMBL/GenBank/DDBJ databases">
        <title>Depth-based differentiation of microbial function through sediment-hosted aquifers and enrichment of novel symbionts in the deep terrestrial subsurface.</title>
        <authorList>
            <person name="Probst A.J."/>
            <person name="Ladd B."/>
            <person name="Jarett J.K."/>
            <person name="Geller-Mcgrath D.E."/>
            <person name="Sieber C.M.K."/>
            <person name="Emerson J.B."/>
            <person name="Anantharaman K."/>
            <person name="Thomas B.C."/>
            <person name="Malmstrom R."/>
            <person name="Stieglmeier M."/>
            <person name="Klingl A."/>
            <person name="Woyke T."/>
            <person name="Ryan C.M."/>
            <person name="Banfield J.F."/>
        </authorList>
    </citation>
    <scope>NUCLEOTIDE SEQUENCE [LARGE SCALE GENOMIC DNA]</scope>
</reference>
<dbReference type="AlphaFoldDB" id="A0A2M7TX65"/>